<reference evidence="2 3" key="1">
    <citation type="journal article" date="2024" name="IMA Fungus">
        <title>IMA Genome - F19 : A genome assembly and annotation guide to empower mycologists, including annotated draft genome sequences of Ceratocystis pirilliformis, Diaporthe australafricana, Fusarium ophioides, Paecilomyces lecythidis, and Sporothrix stenoceras.</title>
        <authorList>
            <person name="Aylward J."/>
            <person name="Wilson A.M."/>
            <person name="Visagie C.M."/>
            <person name="Spraker J."/>
            <person name="Barnes I."/>
            <person name="Buitendag C."/>
            <person name="Ceriani C."/>
            <person name="Del Mar Angel L."/>
            <person name="du Plessis D."/>
            <person name="Fuchs T."/>
            <person name="Gasser K."/>
            <person name="Kramer D."/>
            <person name="Li W."/>
            <person name="Munsamy K."/>
            <person name="Piso A."/>
            <person name="Price J.L."/>
            <person name="Sonnekus B."/>
            <person name="Thomas C."/>
            <person name="van der Nest A."/>
            <person name="van Dijk A."/>
            <person name="van Heerden A."/>
            <person name="van Vuuren N."/>
            <person name="Yilmaz N."/>
            <person name="Duong T.A."/>
            <person name="van der Merwe N.A."/>
            <person name="Wingfield M.J."/>
            <person name="Wingfield B.D."/>
        </authorList>
    </citation>
    <scope>NUCLEOTIDE SEQUENCE [LARGE SCALE GENOMIC DNA]</scope>
    <source>
        <strain evidence="2 3">CMW 18167</strain>
    </source>
</reference>
<sequence>MPYTQERLELALNLFCRTKPHLKHRGLPHQHLEENLKAKYELRWGTIKNAKNVSSTWIDEDNSGDYDPKQDFPKRKSSKARPAQRTDTERPVKRRRRLSTREEEDDEEQDEPGLMVTLKMTSEKGKAFLAYLQDHGSNEYEDGNIYDTNTTAPGSLCRKRYSLRRRGKTVSSLLALFEHQPSPRESQASTQSLLSLDLGHPAARGCKSCWEFNQECSLVDKPDLYPCQICREDGLDCDLIIEPAQKRGCENCKRKRKTVCSYLQSNEGHHLPCTQCQAVGIRCCAGPAKDKQIRITDDDAMLDDDTCDDSLPILFSPQRGRAETIKPLPTPESLRRSSVDDLSLELGSSATNRENRPKPQEQGQQGDIIPNSLLETHTMVPCELGSTRTNAVTNSSLPVTRMITTSFAHPINFAYEPPSDGTKPCHWCHDFRYGILGLGTVTIEVIDYHDGNGYIEIEGGHVGQGHDPSRMCIVCALERLHIINCSGHTISPLKGSDEEKFDYDAAYESLLQEPGVDGYAKTSTPWCMLCPRPAFYGCVTMQSVDKFQEAVDQSEPSARGCGLLLCSDCATLLKRLGPGLEQVVSENRESLGEDGVRADAVYLLPGNDLWKFYSG</sequence>
<dbReference type="EMBL" id="JAVDPF010000004">
    <property type="protein sequence ID" value="KAL1884425.1"/>
    <property type="molecule type" value="Genomic_DNA"/>
</dbReference>
<proteinExistence type="predicted"/>
<gene>
    <name evidence="2" type="ORF">Plec18167_002013</name>
</gene>
<comment type="caution">
    <text evidence="2">The sequence shown here is derived from an EMBL/GenBank/DDBJ whole genome shotgun (WGS) entry which is preliminary data.</text>
</comment>
<dbReference type="Proteomes" id="UP001583193">
    <property type="component" value="Unassembled WGS sequence"/>
</dbReference>
<accession>A0ABR3Y7Y8</accession>
<protein>
    <recommendedName>
        <fullName evidence="4">Zn(2)-C6 fungal-type domain-containing protein</fullName>
    </recommendedName>
</protein>
<feature type="region of interest" description="Disordered" evidence="1">
    <location>
        <begin position="318"/>
        <end position="341"/>
    </location>
</feature>
<evidence type="ECO:0000313" key="2">
    <source>
        <dbReference type="EMBL" id="KAL1884425.1"/>
    </source>
</evidence>
<evidence type="ECO:0000256" key="1">
    <source>
        <dbReference type="SAM" id="MobiDB-lite"/>
    </source>
</evidence>
<evidence type="ECO:0000313" key="3">
    <source>
        <dbReference type="Proteomes" id="UP001583193"/>
    </source>
</evidence>
<name>A0ABR3Y7Y8_9EURO</name>
<feature type="region of interest" description="Disordered" evidence="1">
    <location>
        <begin position="57"/>
        <end position="113"/>
    </location>
</feature>
<keyword evidence="3" id="KW-1185">Reference proteome</keyword>
<feature type="region of interest" description="Disordered" evidence="1">
    <location>
        <begin position="348"/>
        <end position="367"/>
    </location>
</feature>
<feature type="compositionally biased region" description="Acidic residues" evidence="1">
    <location>
        <begin position="102"/>
        <end position="111"/>
    </location>
</feature>
<evidence type="ECO:0008006" key="4">
    <source>
        <dbReference type="Google" id="ProtNLM"/>
    </source>
</evidence>
<organism evidence="2 3">
    <name type="scientific">Paecilomyces lecythidis</name>
    <dbReference type="NCBI Taxonomy" id="3004212"/>
    <lineage>
        <taxon>Eukaryota</taxon>
        <taxon>Fungi</taxon>
        <taxon>Dikarya</taxon>
        <taxon>Ascomycota</taxon>
        <taxon>Pezizomycotina</taxon>
        <taxon>Eurotiomycetes</taxon>
        <taxon>Eurotiomycetidae</taxon>
        <taxon>Eurotiales</taxon>
        <taxon>Thermoascaceae</taxon>
        <taxon>Paecilomyces</taxon>
    </lineage>
</organism>